<dbReference type="InterPro" id="IPR036047">
    <property type="entry name" value="F-box-like_dom_sf"/>
</dbReference>
<organism evidence="3 4">
    <name type="scientific">Neurospora hispaniola</name>
    <dbReference type="NCBI Taxonomy" id="588809"/>
    <lineage>
        <taxon>Eukaryota</taxon>
        <taxon>Fungi</taxon>
        <taxon>Dikarya</taxon>
        <taxon>Ascomycota</taxon>
        <taxon>Pezizomycotina</taxon>
        <taxon>Sordariomycetes</taxon>
        <taxon>Sordariomycetidae</taxon>
        <taxon>Sordariales</taxon>
        <taxon>Sordariaceae</taxon>
        <taxon>Neurospora</taxon>
    </lineage>
</organism>
<dbReference type="InterPro" id="IPR001810">
    <property type="entry name" value="F-box_dom"/>
</dbReference>
<gene>
    <name evidence="3" type="ORF">B0T23DRAFT_239689</name>
</gene>
<feature type="compositionally biased region" description="Acidic residues" evidence="1">
    <location>
        <begin position="410"/>
        <end position="435"/>
    </location>
</feature>
<dbReference type="AlphaFoldDB" id="A0AAJ0MM82"/>
<feature type="compositionally biased region" description="Low complexity" evidence="1">
    <location>
        <begin position="352"/>
        <end position="367"/>
    </location>
</feature>
<feature type="domain" description="F-box" evidence="2">
    <location>
        <begin position="1"/>
        <end position="53"/>
    </location>
</feature>
<dbReference type="RefSeq" id="XP_062688591.1">
    <property type="nucleotide sequence ID" value="XM_062834016.1"/>
</dbReference>
<evidence type="ECO:0000313" key="3">
    <source>
        <dbReference type="EMBL" id="KAK3485828.1"/>
    </source>
</evidence>
<feature type="compositionally biased region" description="Gly residues" evidence="1">
    <location>
        <begin position="368"/>
        <end position="386"/>
    </location>
</feature>
<sequence length="637" mass="70991">MVLLTQLPSEIINNIFGYVAPDDLPSLRSICRRLTEHVKGNAVLHRDIYYRYLDEPPEDVDWEQSLNDLAKLRRLCGREYENFEVSCPNIHMPKMTFVYHAVTNLLKAIPPSSSLSAARSEQHSTQQPISSSYSPSRNAAILSNLFSKESVRNAFLQGSQLYERAHCFDYLPIPMRTIIDLERSRYVRIPVYIEYQQQSAKMHCHFGVGVQAPATLTLPNNPALSSSLNMNPYPPPTPGTNAHATPPSPPLPTRDGQLRSAFFGRTSLVPRLYPYAVSKVYDLREYTTRSKWGPFRADGSGKVDWEKVEAILLVLRTNIKLKELDRIPMVGNVWNTPFAGCWEGSLCGLPRAGDNGNNSSSTTTTDGDGQGQQGQQGQAGGGGGGPMGVGSGYAGWFLWGNNTNTQHEDWDSDVANDGAVDDMEGEEEEDGNFAEEEEEEEVVEEENRDMKLEMEDPYGVSGVWLRVVCFLDYTDFFSFNFPDDNMPCPESVPRPPLDVGEATKLLMMKIHVTRIVYPEPGTEIKGKIWPIVHWRGYARSFDGSPGEARLTWGLRVVGVVQMTPEGEVRWTTSSLYDGEERWRSEGIQIGGVKSARGVVGNWFDKDYNPHGPCGPTAFWKISDLEAARPRAGHGGGQ</sequence>
<evidence type="ECO:0000259" key="2">
    <source>
        <dbReference type="PROSITE" id="PS50181"/>
    </source>
</evidence>
<protein>
    <recommendedName>
        <fullName evidence="2">F-box domain-containing protein</fullName>
    </recommendedName>
</protein>
<dbReference type="SMART" id="SM00256">
    <property type="entry name" value="FBOX"/>
    <property type="match status" value="1"/>
</dbReference>
<dbReference type="SUPFAM" id="SSF81383">
    <property type="entry name" value="F-box domain"/>
    <property type="match status" value="1"/>
</dbReference>
<dbReference type="PROSITE" id="PS50181">
    <property type="entry name" value="FBOX"/>
    <property type="match status" value="1"/>
</dbReference>
<accession>A0AAJ0MM82</accession>
<feature type="region of interest" description="Disordered" evidence="1">
    <location>
        <begin position="225"/>
        <end position="250"/>
    </location>
</feature>
<keyword evidence="4" id="KW-1185">Reference proteome</keyword>
<feature type="region of interest" description="Disordered" evidence="1">
    <location>
        <begin position="352"/>
        <end position="386"/>
    </location>
</feature>
<dbReference type="Proteomes" id="UP001285908">
    <property type="component" value="Unassembled WGS sequence"/>
</dbReference>
<dbReference type="GeneID" id="87871638"/>
<dbReference type="Pfam" id="PF12937">
    <property type="entry name" value="F-box-like"/>
    <property type="match status" value="1"/>
</dbReference>
<evidence type="ECO:0000313" key="4">
    <source>
        <dbReference type="Proteomes" id="UP001285908"/>
    </source>
</evidence>
<dbReference type="EMBL" id="JAULSX010000009">
    <property type="protein sequence ID" value="KAK3485828.1"/>
    <property type="molecule type" value="Genomic_DNA"/>
</dbReference>
<evidence type="ECO:0000256" key="1">
    <source>
        <dbReference type="SAM" id="MobiDB-lite"/>
    </source>
</evidence>
<reference evidence="3 4" key="1">
    <citation type="journal article" date="2023" name="Mol. Phylogenet. Evol.">
        <title>Genome-scale phylogeny and comparative genomics of the fungal order Sordariales.</title>
        <authorList>
            <person name="Hensen N."/>
            <person name="Bonometti L."/>
            <person name="Westerberg I."/>
            <person name="Brannstrom I.O."/>
            <person name="Guillou S."/>
            <person name="Cros-Aarteil S."/>
            <person name="Calhoun S."/>
            <person name="Haridas S."/>
            <person name="Kuo A."/>
            <person name="Mondo S."/>
            <person name="Pangilinan J."/>
            <person name="Riley R."/>
            <person name="LaButti K."/>
            <person name="Andreopoulos B."/>
            <person name="Lipzen A."/>
            <person name="Chen C."/>
            <person name="Yan M."/>
            <person name="Daum C."/>
            <person name="Ng V."/>
            <person name="Clum A."/>
            <person name="Steindorff A."/>
            <person name="Ohm R.A."/>
            <person name="Martin F."/>
            <person name="Silar P."/>
            <person name="Natvig D.O."/>
            <person name="Lalanne C."/>
            <person name="Gautier V."/>
            <person name="Ament-Velasquez S.L."/>
            <person name="Kruys A."/>
            <person name="Hutchinson M.I."/>
            <person name="Powell A.J."/>
            <person name="Barry K."/>
            <person name="Miller A.N."/>
            <person name="Grigoriev I.V."/>
            <person name="Debuchy R."/>
            <person name="Gladieux P."/>
            <person name="Hiltunen Thoren M."/>
            <person name="Johannesson H."/>
        </authorList>
    </citation>
    <scope>NUCLEOTIDE SEQUENCE [LARGE SCALE GENOMIC DNA]</scope>
    <source>
        <strain evidence="3 4">FGSC 10403</strain>
    </source>
</reference>
<feature type="region of interest" description="Disordered" evidence="1">
    <location>
        <begin position="405"/>
        <end position="435"/>
    </location>
</feature>
<name>A0AAJ0MM82_9PEZI</name>
<comment type="caution">
    <text evidence="3">The sequence shown here is derived from an EMBL/GenBank/DDBJ whole genome shotgun (WGS) entry which is preliminary data.</text>
</comment>
<proteinExistence type="predicted"/>